<evidence type="ECO:0008006" key="3">
    <source>
        <dbReference type="Google" id="ProtNLM"/>
    </source>
</evidence>
<dbReference type="Gene3D" id="1.20.1220.20">
    <property type="entry name" value="Uncharcterised protein PF01724"/>
    <property type="match status" value="1"/>
</dbReference>
<dbReference type="Pfam" id="PF01724">
    <property type="entry name" value="DUF29"/>
    <property type="match status" value="1"/>
</dbReference>
<dbReference type="AlphaFoldDB" id="A0A9P1KAI8"/>
<dbReference type="PANTHER" id="PTHR34235">
    <property type="entry name" value="SLR1203 PROTEIN-RELATED"/>
    <property type="match status" value="1"/>
</dbReference>
<evidence type="ECO:0000313" key="2">
    <source>
        <dbReference type="Proteomes" id="UP000032946"/>
    </source>
</evidence>
<name>A0A9P1KAI8_9CYAN</name>
<accession>A0A9P1KAI8</accession>
<keyword evidence="2" id="KW-1185">Reference proteome</keyword>
<dbReference type="PANTHER" id="PTHR34235:SF3">
    <property type="entry name" value="SLR1203 PROTEIN"/>
    <property type="match status" value="1"/>
</dbReference>
<sequence>MNNDVSDLYEQDYYLWLQETYQTLEKKEINRLDFPHLMEEILSLGNEQRRKVSSYLRQLLIHLLLYQYWESERRLCGKGWQNEIDNFRFELELLLKSRTLYNYFLQEIEEIYVKARKQAIKKSELPPEIFPERCPFTAENLLDSEFLP</sequence>
<organism evidence="1 2">
    <name type="scientific">Limnospira indica PCC 8005</name>
    <dbReference type="NCBI Taxonomy" id="376219"/>
    <lineage>
        <taxon>Bacteria</taxon>
        <taxon>Bacillati</taxon>
        <taxon>Cyanobacteriota</taxon>
        <taxon>Cyanophyceae</taxon>
        <taxon>Oscillatoriophycideae</taxon>
        <taxon>Oscillatoriales</taxon>
        <taxon>Sirenicapillariaceae</taxon>
        <taxon>Limnospira</taxon>
    </lineage>
</organism>
<dbReference type="RefSeq" id="WP_008051668.1">
    <property type="nucleotide sequence ID" value="NZ_FO818640.1"/>
</dbReference>
<gene>
    <name evidence="1" type="ORF">ARTHRO_10037</name>
</gene>
<evidence type="ECO:0000313" key="1">
    <source>
        <dbReference type="EMBL" id="CDM92364.1"/>
    </source>
</evidence>
<proteinExistence type="predicted"/>
<dbReference type="InterPro" id="IPR002636">
    <property type="entry name" value="DUF29"/>
</dbReference>
<dbReference type="EMBL" id="FO818640">
    <property type="protein sequence ID" value="CDM92364.1"/>
    <property type="molecule type" value="Genomic_DNA"/>
</dbReference>
<reference evidence="1 2" key="1">
    <citation type="submission" date="2014-02" db="EMBL/GenBank/DDBJ databases">
        <authorList>
            <person name="Genoscope - CEA"/>
        </authorList>
    </citation>
    <scope>NUCLEOTIDE SEQUENCE [LARGE SCALE GENOMIC DNA]</scope>
    <source>
        <strain evidence="1 2">PCC 8005</strain>
    </source>
</reference>
<dbReference type="Proteomes" id="UP000032946">
    <property type="component" value="Chromosome"/>
</dbReference>
<protein>
    <recommendedName>
        <fullName evidence="3">DUF29 domain-containing protein</fullName>
    </recommendedName>
</protein>